<dbReference type="GO" id="GO:0016491">
    <property type="term" value="F:oxidoreductase activity"/>
    <property type="evidence" value="ECO:0007669"/>
    <property type="project" value="InterPro"/>
</dbReference>
<evidence type="ECO:0000313" key="3">
    <source>
        <dbReference type="Proteomes" id="UP001174934"/>
    </source>
</evidence>
<dbReference type="SUPFAM" id="SSF50129">
    <property type="entry name" value="GroES-like"/>
    <property type="match status" value="1"/>
</dbReference>
<name>A0AA40CB52_9PEZI</name>
<dbReference type="InterPro" id="IPR013154">
    <property type="entry name" value="ADH-like_N"/>
</dbReference>
<sequence length="355" mass="37530">MKAWVLERWGAPRQAIHLSTTFPAPTAASLTGSNILVKVSHAAINPVDVHVMQILPSWAPMLPFRPHPIPAMDFAGHIVALGPALLSSSKNKDNLQVGTAVCGCISTPMVVRGHGTLAEYIVVPASLVAVKPPSVTLAQAAGLAGVAGQTAVLVEAETGGIKPGHRVLINGVSGGVGSILLQACKGKGAIVHGICSGANAELARRLGADEVIDYQKSGPVEQFLAGRFRGEGVEEEQYDFVLDTVGGQGLYEKSPVYMKPNGRFVTIDGGPSQGVLPYIMNKLRPVWLGGTPRAYSILLLSPAQRTVQELARWVNDGLVREAVVDSEFAMEEAVEAYEKLQTKRAKGKIIVRVAA</sequence>
<protein>
    <recommendedName>
        <fullName evidence="1">Enoyl reductase (ER) domain-containing protein</fullName>
    </recommendedName>
</protein>
<dbReference type="InterPro" id="IPR050700">
    <property type="entry name" value="YIM1/Zinc_Alcohol_DH_Fams"/>
</dbReference>
<dbReference type="Proteomes" id="UP001174934">
    <property type="component" value="Unassembled WGS sequence"/>
</dbReference>
<dbReference type="EMBL" id="JAULSR010000002">
    <property type="protein sequence ID" value="KAK0631114.1"/>
    <property type="molecule type" value="Genomic_DNA"/>
</dbReference>
<dbReference type="SUPFAM" id="SSF51735">
    <property type="entry name" value="NAD(P)-binding Rossmann-fold domains"/>
    <property type="match status" value="1"/>
</dbReference>
<dbReference type="Gene3D" id="3.40.50.720">
    <property type="entry name" value="NAD(P)-binding Rossmann-like Domain"/>
    <property type="match status" value="1"/>
</dbReference>
<dbReference type="GO" id="GO:0005739">
    <property type="term" value="C:mitochondrion"/>
    <property type="evidence" value="ECO:0007669"/>
    <property type="project" value="TreeGrafter"/>
</dbReference>
<comment type="caution">
    <text evidence="2">The sequence shown here is derived from an EMBL/GenBank/DDBJ whole genome shotgun (WGS) entry which is preliminary data.</text>
</comment>
<keyword evidence="3" id="KW-1185">Reference proteome</keyword>
<dbReference type="Gene3D" id="3.90.180.10">
    <property type="entry name" value="Medium-chain alcohol dehydrogenases, catalytic domain"/>
    <property type="match status" value="1"/>
</dbReference>
<dbReference type="Pfam" id="PF08240">
    <property type="entry name" value="ADH_N"/>
    <property type="match status" value="1"/>
</dbReference>
<dbReference type="InterPro" id="IPR011032">
    <property type="entry name" value="GroES-like_sf"/>
</dbReference>
<dbReference type="SMART" id="SM00829">
    <property type="entry name" value="PKS_ER"/>
    <property type="match status" value="1"/>
</dbReference>
<dbReference type="PANTHER" id="PTHR11695">
    <property type="entry name" value="ALCOHOL DEHYDROGENASE RELATED"/>
    <property type="match status" value="1"/>
</dbReference>
<dbReference type="AlphaFoldDB" id="A0AA40CB52"/>
<feature type="domain" description="Enoyl reductase (ER)" evidence="1">
    <location>
        <begin position="17"/>
        <end position="351"/>
    </location>
</feature>
<reference evidence="2" key="1">
    <citation type="submission" date="2023-06" db="EMBL/GenBank/DDBJ databases">
        <title>Genome-scale phylogeny and comparative genomics of the fungal order Sordariales.</title>
        <authorList>
            <consortium name="Lawrence Berkeley National Laboratory"/>
            <person name="Hensen N."/>
            <person name="Bonometti L."/>
            <person name="Westerberg I."/>
            <person name="Brannstrom I.O."/>
            <person name="Guillou S."/>
            <person name="Cros-Aarteil S."/>
            <person name="Calhoun S."/>
            <person name="Haridas S."/>
            <person name="Kuo A."/>
            <person name="Mondo S."/>
            <person name="Pangilinan J."/>
            <person name="Riley R."/>
            <person name="LaButti K."/>
            <person name="Andreopoulos B."/>
            <person name="Lipzen A."/>
            <person name="Chen C."/>
            <person name="Yanf M."/>
            <person name="Daum C."/>
            <person name="Ng V."/>
            <person name="Clum A."/>
            <person name="Steindorff A."/>
            <person name="Ohm R."/>
            <person name="Martin F."/>
            <person name="Silar P."/>
            <person name="Natvig D."/>
            <person name="Lalanne C."/>
            <person name="Gautier V."/>
            <person name="Ament-velasquez S.L."/>
            <person name="Kruys A."/>
            <person name="Hutchinson M.I."/>
            <person name="Powell A.J."/>
            <person name="Barry K."/>
            <person name="Miller A.N."/>
            <person name="Grigoriev I.V."/>
            <person name="Debuchy R."/>
            <person name="Gladieux P."/>
            <person name="Thoren M.H."/>
            <person name="Johannesson H."/>
        </authorList>
    </citation>
    <scope>NUCLEOTIDE SEQUENCE</scope>
    <source>
        <strain evidence="2">SMH3391-2</strain>
    </source>
</reference>
<dbReference type="CDD" id="cd08267">
    <property type="entry name" value="MDR1"/>
    <property type="match status" value="1"/>
</dbReference>
<accession>A0AA40CB52</accession>
<proteinExistence type="predicted"/>
<dbReference type="Pfam" id="PF13602">
    <property type="entry name" value="ADH_zinc_N_2"/>
    <property type="match status" value="1"/>
</dbReference>
<dbReference type="InterPro" id="IPR036291">
    <property type="entry name" value="NAD(P)-bd_dom_sf"/>
</dbReference>
<dbReference type="PANTHER" id="PTHR11695:SF294">
    <property type="entry name" value="RETICULON-4-INTERACTING PROTEIN 1, MITOCHONDRIAL"/>
    <property type="match status" value="1"/>
</dbReference>
<evidence type="ECO:0000313" key="2">
    <source>
        <dbReference type="EMBL" id="KAK0631114.1"/>
    </source>
</evidence>
<evidence type="ECO:0000259" key="1">
    <source>
        <dbReference type="SMART" id="SM00829"/>
    </source>
</evidence>
<organism evidence="2 3">
    <name type="scientific">Bombardia bombarda</name>
    <dbReference type="NCBI Taxonomy" id="252184"/>
    <lineage>
        <taxon>Eukaryota</taxon>
        <taxon>Fungi</taxon>
        <taxon>Dikarya</taxon>
        <taxon>Ascomycota</taxon>
        <taxon>Pezizomycotina</taxon>
        <taxon>Sordariomycetes</taxon>
        <taxon>Sordariomycetidae</taxon>
        <taxon>Sordariales</taxon>
        <taxon>Lasiosphaeriaceae</taxon>
        <taxon>Bombardia</taxon>
    </lineage>
</organism>
<dbReference type="InterPro" id="IPR020843">
    <property type="entry name" value="ER"/>
</dbReference>
<gene>
    <name evidence="2" type="ORF">B0T17DRAFT_490895</name>
</gene>